<dbReference type="PIRSF" id="PIRSF000294">
    <property type="entry name" value="Cytochrome-c_peroxidase"/>
    <property type="match status" value="1"/>
</dbReference>
<evidence type="ECO:0000256" key="5">
    <source>
        <dbReference type="ARBA" id="ARBA00022764"/>
    </source>
</evidence>
<gene>
    <name evidence="11" type="ORF">AV926_00370</name>
</gene>
<dbReference type="Gene3D" id="1.10.760.10">
    <property type="entry name" value="Cytochrome c-like domain"/>
    <property type="match status" value="2"/>
</dbReference>
<evidence type="ECO:0000256" key="6">
    <source>
        <dbReference type="ARBA" id="ARBA00023002"/>
    </source>
</evidence>
<reference evidence="11 12" key="1">
    <citation type="submission" date="2016-01" db="EMBL/GenBank/DDBJ databases">
        <title>Whole genome sequencing of Myroides marinus L41.</title>
        <authorList>
            <person name="Hong K.W."/>
        </authorList>
    </citation>
    <scope>NUCLEOTIDE SEQUENCE [LARGE SCALE GENOMIC DNA]</scope>
    <source>
        <strain evidence="11 12">L41</strain>
    </source>
</reference>
<dbReference type="GO" id="GO:0046872">
    <property type="term" value="F:metal ion binding"/>
    <property type="evidence" value="ECO:0007669"/>
    <property type="project" value="UniProtKB-KW"/>
</dbReference>
<dbReference type="InterPro" id="IPR051395">
    <property type="entry name" value="Cytochrome_c_Peroxidase/MauG"/>
</dbReference>
<evidence type="ECO:0000259" key="10">
    <source>
        <dbReference type="PROSITE" id="PS51007"/>
    </source>
</evidence>
<feature type="binding site" description="covalent" evidence="8">
    <location>
        <position position="78"/>
    </location>
    <ligand>
        <name>heme c</name>
        <dbReference type="ChEBI" id="CHEBI:61717"/>
        <label>1</label>
    </ligand>
</feature>
<dbReference type="Pfam" id="PF03150">
    <property type="entry name" value="CCP_MauG"/>
    <property type="match status" value="1"/>
</dbReference>
<keyword evidence="2 8" id="KW-0349">Heme</keyword>
<evidence type="ECO:0000256" key="3">
    <source>
        <dbReference type="ARBA" id="ARBA00022723"/>
    </source>
</evidence>
<dbReference type="InterPro" id="IPR026259">
    <property type="entry name" value="MauG/Cytc_peroxidase"/>
</dbReference>
<comment type="caution">
    <text evidence="11">The sequence shown here is derived from an EMBL/GenBank/DDBJ whole genome shotgun (WGS) entry which is preliminary data.</text>
</comment>
<dbReference type="InterPro" id="IPR009056">
    <property type="entry name" value="Cyt_c-like_dom"/>
</dbReference>
<dbReference type="PROSITE" id="PS51257">
    <property type="entry name" value="PROKAR_LIPOPROTEIN"/>
    <property type="match status" value="1"/>
</dbReference>
<keyword evidence="7 9" id="KW-0408">Iron</keyword>
<proteinExistence type="predicted"/>
<comment type="cofactor">
    <cofactor evidence="8">
        <name>heme</name>
        <dbReference type="ChEBI" id="CHEBI:30413"/>
    </cofactor>
    <text evidence="8">Binds 2 heme groups.</text>
</comment>
<keyword evidence="12" id="KW-1185">Reference proteome</keyword>
<dbReference type="GO" id="GO:0009055">
    <property type="term" value="F:electron transfer activity"/>
    <property type="evidence" value="ECO:0007669"/>
    <property type="project" value="InterPro"/>
</dbReference>
<feature type="binding site" description="covalent" evidence="8">
    <location>
        <position position="81"/>
    </location>
    <ligand>
        <name>heme c</name>
        <dbReference type="ChEBI" id="CHEBI:61717"/>
        <label>1</label>
    </ligand>
</feature>
<accession>A0A164A9M8</accession>
<dbReference type="InterPro" id="IPR036909">
    <property type="entry name" value="Cyt_c-like_dom_sf"/>
</dbReference>
<dbReference type="AlphaFoldDB" id="A0A164A9M8"/>
<keyword evidence="6" id="KW-0560">Oxidoreductase</keyword>
<dbReference type="EMBL" id="LQNU01000039">
    <property type="protein sequence ID" value="KZE83408.1"/>
    <property type="molecule type" value="Genomic_DNA"/>
</dbReference>
<evidence type="ECO:0000256" key="2">
    <source>
        <dbReference type="ARBA" id="ARBA00022617"/>
    </source>
</evidence>
<dbReference type="PROSITE" id="PS51007">
    <property type="entry name" value="CYTC"/>
    <property type="match status" value="2"/>
</dbReference>
<sequence length="347" mass="39510">MKKLFTLFVGTLLLFSCSSDDYVDLPDVDEDDIKWEKPSNFPDLTYTFNNNALKKSRFELGKKLFHDPRLSEDNTISCASCHIKEFAFSDAGKSFSIGIDGLVGKRNAPAIQNMAFNNEYFYDGASNNLEMVPIVPIHNEIEMREELPTILDKLRLDIEYQQMFKKAYNDEKMTSTSMLKALAQYMTLLVSSNSRYDKYVRKEEGGNLSELEKKGLALFRQNCSSCHSTDLFTDNSFRNNGVRVNPSVNDKGREDVSGEEEDRYKFKVSTVRNVALTAPYMHDGSIATLEEVLDFYSSGIKDSPTLDPLLRQKNGRVGIPMTSEEKKAIIAFLHTLTDYEFIINPKF</sequence>
<dbReference type="InterPro" id="IPR004852">
    <property type="entry name" value="Di-haem_cyt_c_peroxidsae"/>
</dbReference>
<evidence type="ECO:0000256" key="4">
    <source>
        <dbReference type="ARBA" id="ARBA00022729"/>
    </source>
</evidence>
<feature type="binding site" description="covalent" evidence="8">
    <location>
        <position position="223"/>
    </location>
    <ligand>
        <name>heme c</name>
        <dbReference type="ChEBI" id="CHEBI:61717"/>
        <label>2</label>
    </ligand>
</feature>
<dbReference type="GO" id="GO:0020037">
    <property type="term" value="F:heme binding"/>
    <property type="evidence" value="ECO:0007669"/>
    <property type="project" value="InterPro"/>
</dbReference>
<dbReference type="SUPFAM" id="SSF46626">
    <property type="entry name" value="Cytochrome c"/>
    <property type="match status" value="2"/>
</dbReference>
<evidence type="ECO:0000256" key="8">
    <source>
        <dbReference type="PIRSR" id="PIRSR000294-1"/>
    </source>
</evidence>
<keyword evidence="5" id="KW-0574">Periplasm</keyword>
<evidence type="ECO:0000313" key="11">
    <source>
        <dbReference type="EMBL" id="KZE83408.1"/>
    </source>
</evidence>
<feature type="binding site" description="axial binding residue" evidence="9">
    <location>
        <position position="82"/>
    </location>
    <ligand>
        <name>heme c</name>
        <dbReference type="ChEBI" id="CHEBI:61717"/>
        <label>1</label>
    </ligand>
    <ligandPart>
        <name>Fe</name>
        <dbReference type="ChEBI" id="CHEBI:18248"/>
    </ligandPart>
</feature>
<feature type="domain" description="Cytochrome c" evidence="10">
    <location>
        <begin position="56"/>
        <end position="184"/>
    </location>
</feature>
<keyword evidence="11" id="KW-0575">Peroxidase</keyword>
<evidence type="ECO:0000313" key="12">
    <source>
        <dbReference type="Proteomes" id="UP000076630"/>
    </source>
</evidence>
<dbReference type="GO" id="GO:0004130">
    <property type="term" value="F:cytochrome-c peroxidase activity"/>
    <property type="evidence" value="ECO:0007669"/>
    <property type="project" value="TreeGrafter"/>
</dbReference>
<feature type="binding site" description="covalent" evidence="8">
    <location>
        <position position="226"/>
    </location>
    <ligand>
        <name>heme c</name>
        <dbReference type="ChEBI" id="CHEBI:61717"/>
        <label>2</label>
    </ligand>
</feature>
<dbReference type="GO" id="GO:0042597">
    <property type="term" value="C:periplasmic space"/>
    <property type="evidence" value="ECO:0007669"/>
    <property type="project" value="UniProtKB-SubCell"/>
</dbReference>
<keyword evidence="3 9" id="KW-0479">Metal-binding</keyword>
<dbReference type="PANTHER" id="PTHR30600">
    <property type="entry name" value="CYTOCHROME C PEROXIDASE-RELATED"/>
    <property type="match status" value="1"/>
</dbReference>
<dbReference type="Proteomes" id="UP000076630">
    <property type="component" value="Unassembled WGS sequence"/>
</dbReference>
<dbReference type="OrthoDB" id="9805202at2"/>
<keyword evidence="4" id="KW-0732">Signal</keyword>
<organism evidence="11 12">
    <name type="scientific">Myroides marinus</name>
    <dbReference type="NCBI Taxonomy" id="703342"/>
    <lineage>
        <taxon>Bacteria</taxon>
        <taxon>Pseudomonadati</taxon>
        <taxon>Bacteroidota</taxon>
        <taxon>Flavobacteriia</taxon>
        <taxon>Flavobacteriales</taxon>
        <taxon>Flavobacteriaceae</taxon>
        <taxon>Myroides</taxon>
    </lineage>
</organism>
<evidence type="ECO:0000256" key="1">
    <source>
        <dbReference type="ARBA" id="ARBA00004418"/>
    </source>
</evidence>
<comment type="subcellular location">
    <subcellularLocation>
        <location evidence="1">Periplasm</location>
    </subcellularLocation>
</comment>
<feature type="domain" description="Cytochrome c" evidence="10">
    <location>
        <begin position="210"/>
        <end position="337"/>
    </location>
</feature>
<feature type="binding site" description="axial binding residue" evidence="9">
    <location>
        <position position="227"/>
    </location>
    <ligand>
        <name>heme c</name>
        <dbReference type="ChEBI" id="CHEBI:61717"/>
        <label>2</label>
    </ligand>
    <ligandPart>
        <name>Fe</name>
        <dbReference type="ChEBI" id="CHEBI:18248"/>
    </ligandPart>
</feature>
<evidence type="ECO:0000256" key="7">
    <source>
        <dbReference type="ARBA" id="ARBA00023004"/>
    </source>
</evidence>
<comment type="PTM">
    <text evidence="8">Binds 2 heme groups per subunit.</text>
</comment>
<name>A0A164A9M8_9FLAO</name>
<dbReference type="RefSeq" id="WP_038984691.1">
    <property type="nucleotide sequence ID" value="NZ_JWJO01000006.1"/>
</dbReference>
<protein>
    <submittedName>
        <fullName evidence="11">Cytochrome-c peroxidase</fullName>
    </submittedName>
</protein>
<evidence type="ECO:0000256" key="9">
    <source>
        <dbReference type="PIRSR" id="PIRSR000294-2"/>
    </source>
</evidence>